<dbReference type="EMBL" id="JBHSMH010000111">
    <property type="protein sequence ID" value="MFC5471845.1"/>
    <property type="molecule type" value="Genomic_DNA"/>
</dbReference>
<feature type="domain" description="Fibronectin type-III" evidence="3">
    <location>
        <begin position="820"/>
        <end position="903"/>
    </location>
</feature>
<gene>
    <name evidence="4" type="ORF">ACFPPD_24515</name>
</gene>
<dbReference type="SMART" id="SM00060">
    <property type="entry name" value="FN3"/>
    <property type="match status" value="10"/>
</dbReference>
<keyword evidence="1" id="KW-0677">Repeat</keyword>
<feature type="domain" description="Fibronectin type-III" evidence="3">
    <location>
        <begin position="35"/>
        <end position="121"/>
    </location>
</feature>
<dbReference type="Pfam" id="PF00041">
    <property type="entry name" value="fn3"/>
    <property type="match status" value="1"/>
</dbReference>
<dbReference type="InterPro" id="IPR003961">
    <property type="entry name" value="FN3_dom"/>
</dbReference>
<feature type="chain" id="PRO_5045535366" evidence="2">
    <location>
        <begin position="32"/>
        <end position="904"/>
    </location>
</feature>
<dbReference type="Gene3D" id="2.60.40.10">
    <property type="entry name" value="Immunoglobulins"/>
    <property type="match status" value="8"/>
</dbReference>
<dbReference type="PANTHER" id="PTHR46708:SF2">
    <property type="entry name" value="FIBRONECTIN TYPE-III DOMAIN-CONTAINING PROTEIN"/>
    <property type="match status" value="1"/>
</dbReference>
<dbReference type="InterPro" id="IPR050991">
    <property type="entry name" value="ECM_Regulatory_Proteins"/>
</dbReference>
<dbReference type="RefSeq" id="WP_209744304.1">
    <property type="nucleotide sequence ID" value="NZ_JBHSMH010000111.1"/>
</dbReference>
<dbReference type="PANTHER" id="PTHR46708">
    <property type="entry name" value="TENASCIN"/>
    <property type="match status" value="1"/>
</dbReference>
<dbReference type="Proteomes" id="UP001596105">
    <property type="component" value="Unassembled WGS sequence"/>
</dbReference>
<dbReference type="InterPro" id="IPR013783">
    <property type="entry name" value="Ig-like_fold"/>
</dbReference>
<comment type="caution">
    <text evidence="4">The sequence shown here is derived from an EMBL/GenBank/DDBJ whole genome shotgun (WGS) entry which is preliminary data.</text>
</comment>
<sequence length="904" mass="96397">MVKKKMLSVLLSLTIVASILGVNGFATNAYASPAAPTGLSHSNVTSSSWTATWNSVTSATYYNLYLDGAPTPWATGLTETSITVSGQQIQPNTTHTIQVTAADESGEGTLSNLDTVTTATLAPANLSHSTVTSTGWVETWPIVPGAISYNVYVNGTKVNASPITTSGQDPNATYAVTGQSPNTTYSVTVTAVNAAGVESAPSPVADSVLTAPGAPTGLSHSYVTSTGWTETWNAVSGATSYILLLNGIVESQGITGTSYVVTGKVPSIYSVQVIAVNSSGDQGDPSEADTLMTSVPSSAPTGLSHSNVTSYGWTSTWNAVPGASSYILYYNGQVYRRGIRATSYDVRLWDVNPISVTVAAANVLGVPGPQSAEDLVTTIPFPPAPPAPSKPPAPTGLKHSYTASGAWELTWNAVPGATSYHLCIDCDGTMPVTRMGGPDSRKIYDITGTSYKLVYGVPSKTYNVVVTAFNGSRESDASNLEVVGNLYEQPTQLKAYYNYLTRNAYITWRDIGYNAKYNVYLNGKKVQQSITTAEATLQDIMPDTAYSVYVTAVNSLGEESLPSSAKTIDTATPKYDALSYSNVTSTSFTVSWDKKQTVAVWFNKKGEAEDFLGYLENKSSRTYSNLEPNTEYIITVKNQYMARRAIVLTKPENPGSLNCENLTSSSCTLRWQNGNPGKVSFIVYVDGKKLNKVGDQSYPLKGLLPGKTYTAKVTAVNASGESGATIKTFTTLTSGPTGLSHSNVTSSGWTEKWSAIAGASSYNLYLNGSKVNKKPILGISYQIENVSMRTVHSVKVTAINSKGVESDYSPADSILTLLAAPKGVSHMNVTSSAWVEKWVSVKGAFSYNVYINGKKVNSKPIRDTYYYITNKSAGTKFEVQVTAVDVSGEGERSRVDYVKTLRNN</sequence>
<dbReference type="SUPFAM" id="SSF49265">
    <property type="entry name" value="Fibronectin type III"/>
    <property type="match status" value="6"/>
</dbReference>
<evidence type="ECO:0000259" key="3">
    <source>
        <dbReference type="PROSITE" id="PS50853"/>
    </source>
</evidence>
<feature type="domain" description="Fibronectin type-III" evidence="3">
    <location>
        <begin position="122"/>
        <end position="213"/>
    </location>
</feature>
<evidence type="ECO:0000256" key="1">
    <source>
        <dbReference type="ARBA" id="ARBA00022737"/>
    </source>
</evidence>
<feature type="domain" description="Fibronectin type-III" evidence="3">
    <location>
        <begin position="489"/>
        <end position="573"/>
    </location>
</feature>
<feature type="signal peptide" evidence="2">
    <location>
        <begin position="1"/>
        <end position="31"/>
    </location>
</feature>
<dbReference type="CDD" id="cd00063">
    <property type="entry name" value="FN3"/>
    <property type="match status" value="3"/>
</dbReference>
<feature type="domain" description="Fibronectin type-III" evidence="3">
    <location>
        <begin position="653"/>
        <end position="736"/>
    </location>
</feature>
<dbReference type="InterPro" id="IPR036116">
    <property type="entry name" value="FN3_sf"/>
</dbReference>
<keyword evidence="2" id="KW-0732">Signal</keyword>
<name>A0ABW0M183_9BACL</name>
<proteinExistence type="predicted"/>
<evidence type="ECO:0000313" key="4">
    <source>
        <dbReference type="EMBL" id="MFC5471845.1"/>
    </source>
</evidence>
<protein>
    <submittedName>
        <fullName evidence="4">Fibronectin type III domain-containing protein</fullName>
    </submittedName>
</protein>
<keyword evidence="5" id="KW-1185">Reference proteome</keyword>
<dbReference type="PROSITE" id="PS50853">
    <property type="entry name" value="FN3"/>
    <property type="match status" value="6"/>
</dbReference>
<accession>A0ABW0M183</accession>
<evidence type="ECO:0000313" key="5">
    <source>
        <dbReference type="Proteomes" id="UP001596105"/>
    </source>
</evidence>
<organism evidence="4 5">
    <name type="scientific">Cohnella suwonensis</name>
    <dbReference type="NCBI Taxonomy" id="696072"/>
    <lineage>
        <taxon>Bacteria</taxon>
        <taxon>Bacillati</taxon>
        <taxon>Bacillota</taxon>
        <taxon>Bacilli</taxon>
        <taxon>Bacillales</taxon>
        <taxon>Paenibacillaceae</taxon>
        <taxon>Cohnella</taxon>
    </lineage>
</organism>
<feature type="domain" description="Fibronectin type-III" evidence="3">
    <location>
        <begin position="214"/>
        <end position="296"/>
    </location>
</feature>
<evidence type="ECO:0000256" key="2">
    <source>
        <dbReference type="SAM" id="SignalP"/>
    </source>
</evidence>
<reference evidence="5" key="1">
    <citation type="journal article" date="2019" name="Int. J. Syst. Evol. Microbiol.">
        <title>The Global Catalogue of Microorganisms (GCM) 10K type strain sequencing project: providing services to taxonomists for standard genome sequencing and annotation.</title>
        <authorList>
            <consortium name="The Broad Institute Genomics Platform"/>
            <consortium name="The Broad Institute Genome Sequencing Center for Infectious Disease"/>
            <person name="Wu L."/>
            <person name="Ma J."/>
        </authorList>
    </citation>
    <scope>NUCLEOTIDE SEQUENCE [LARGE SCALE GENOMIC DNA]</scope>
    <source>
        <strain evidence="5">CCUG 57113</strain>
    </source>
</reference>